<dbReference type="GO" id="GO:0008284">
    <property type="term" value="P:positive regulation of cell population proliferation"/>
    <property type="evidence" value="ECO:0007669"/>
    <property type="project" value="TreeGrafter"/>
</dbReference>
<dbReference type="SUPFAM" id="SSF57501">
    <property type="entry name" value="Cystine-knot cytokines"/>
    <property type="match status" value="1"/>
</dbReference>
<proteinExistence type="evidence at transcript level"/>
<keyword evidence="2 4" id="KW-0339">Growth factor</keyword>
<feature type="domain" description="Platelet-derived growth factor (PDGF) family profile" evidence="6">
    <location>
        <begin position="105"/>
        <end position="199"/>
    </location>
</feature>
<dbReference type="GO" id="GO:0016020">
    <property type="term" value="C:membrane"/>
    <property type="evidence" value="ECO:0007669"/>
    <property type="project" value="InterPro"/>
</dbReference>
<evidence type="ECO:0000313" key="7">
    <source>
        <dbReference type="EMBL" id="ALX00036.1"/>
    </source>
</evidence>
<dbReference type="EMBL" id="KU218656">
    <property type="protein sequence ID" value="ALX00036.1"/>
    <property type="molecule type" value="mRNA"/>
</dbReference>
<name>A0A0U4ARK6_MELSA</name>
<protein>
    <submittedName>
        <fullName evidence="7">Pdgf-and vegf-related factor 1-like</fullName>
    </submittedName>
</protein>
<dbReference type="GO" id="GO:0008083">
    <property type="term" value="F:growth factor activity"/>
    <property type="evidence" value="ECO:0007669"/>
    <property type="project" value="UniProtKB-KW"/>
</dbReference>
<dbReference type="InterPro" id="IPR029034">
    <property type="entry name" value="Cystine-knot_cytokine"/>
</dbReference>
<keyword evidence="5" id="KW-0732">Signal</keyword>
<dbReference type="InterPro" id="IPR000072">
    <property type="entry name" value="PDGF/VEGF_dom"/>
</dbReference>
<dbReference type="PANTHER" id="PTHR11633:SF1">
    <property type="entry name" value="LD28763P"/>
    <property type="match status" value="1"/>
</dbReference>
<dbReference type="AlphaFoldDB" id="A0A0U4ARK6"/>
<evidence type="ECO:0000259" key="6">
    <source>
        <dbReference type="PROSITE" id="PS50278"/>
    </source>
</evidence>
<keyword evidence="3" id="KW-0497">Mitogen</keyword>
<dbReference type="GO" id="GO:0005615">
    <property type="term" value="C:extracellular space"/>
    <property type="evidence" value="ECO:0007669"/>
    <property type="project" value="TreeGrafter"/>
</dbReference>
<organism evidence="7">
    <name type="scientific">Melanoplus sanguinipes</name>
    <name type="common">Migratory grasshopper</name>
    <dbReference type="NCBI Taxonomy" id="65742"/>
    <lineage>
        <taxon>Eukaryota</taxon>
        <taxon>Metazoa</taxon>
        <taxon>Ecdysozoa</taxon>
        <taxon>Arthropoda</taxon>
        <taxon>Hexapoda</taxon>
        <taxon>Insecta</taxon>
        <taxon>Pterygota</taxon>
        <taxon>Neoptera</taxon>
        <taxon>Polyneoptera</taxon>
        <taxon>Orthoptera</taxon>
        <taxon>Caelifera</taxon>
        <taxon>Acrididea</taxon>
        <taxon>Acridomorpha</taxon>
        <taxon>Acridoidea</taxon>
        <taxon>Acrididae</taxon>
        <taxon>Melanoplinae</taxon>
        <taxon>Melanoplini</taxon>
        <taxon>Melanoplus</taxon>
    </lineage>
</organism>
<evidence type="ECO:0000256" key="3">
    <source>
        <dbReference type="ARBA" id="ARBA00023246"/>
    </source>
</evidence>
<dbReference type="SMART" id="SM00141">
    <property type="entry name" value="PDGF"/>
    <property type="match status" value="1"/>
</dbReference>
<dbReference type="PANTHER" id="PTHR11633">
    <property type="entry name" value="PLATELET-DERIVED GROWTH FACTOR"/>
    <property type="match status" value="1"/>
</dbReference>
<feature type="chain" id="PRO_5006846957" evidence="5">
    <location>
        <begin position="28"/>
        <end position="253"/>
    </location>
</feature>
<reference evidence="7" key="2">
    <citation type="submission" date="2015-12" db="EMBL/GenBank/DDBJ databases">
        <authorList>
            <person name="Shamseldin A."/>
            <person name="Moawad H."/>
            <person name="Abd El-Rahim W.M."/>
            <person name="Sadowsky M.J."/>
        </authorList>
    </citation>
    <scope>NUCLEOTIDE SEQUENCE</scope>
</reference>
<accession>A0A0U4ARK6</accession>
<evidence type="ECO:0000256" key="2">
    <source>
        <dbReference type="ARBA" id="ARBA00023030"/>
    </source>
</evidence>
<evidence type="ECO:0000256" key="1">
    <source>
        <dbReference type="ARBA" id="ARBA00006686"/>
    </source>
</evidence>
<dbReference type="Gene3D" id="2.10.90.10">
    <property type="entry name" value="Cystine-knot cytokines"/>
    <property type="match status" value="1"/>
</dbReference>
<comment type="similarity">
    <text evidence="1 4">Belongs to the PDGF/VEGF growth factor family.</text>
</comment>
<evidence type="ECO:0000256" key="5">
    <source>
        <dbReference type="SAM" id="SignalP"/>
    </source>
</evidence>
<feature type="signal peptide" evidence="5">
    <location>
        <begin position="1"/>
        <end position="27"/>
    </location>
</feature>
<feature type="non-terminal residue" evidence="7">
    <location>
        <position position="253"/>
    </location>
</feature>
<dbReference type="Pfam" id="PF00341">
    <property type="entry name" value="PDGF"/>
    <property type="match status" value="1"/>
</dbReference>
<dbReference type="PROSITE" id="PS50278">
    <property type="entry name" value="PDGF_2"/>
    <property type="match status" value="1"/>
</dbReference>
<sequence>MAAAAYCRGAICAAAAAVLLLLQQVGAAEFSMQGYRRRGIHKITRITTSTTTTTEAPEHPPMQIPLDMVRRLSEIENVTDFLEHFVDRNSVSEDEFLASRFGDTDERKAIQYAKQAVCKPELQTVRIYPNDNPLEVPYPSCTRIERCGGCCGHSLLSCQPTDSEIVNFQVYIAEYRGGNLLQQQRKEVVPVERHLKCRCGCIIQEKDCNELQKYLPNECACACQNTDEEEKCTNQQNIKLWDPHECSCKCRNT</sequence>
<evidence type="ECO:0000256" key="4">
    <source>
        <dbReference type="RuleBase" id="RU003818"/>
    </source>
</evidence>
<dbReference type="GO" id="GO:0070851">
    <property type="term" value="F:growth factor receptor binding"/>
    <property type="evidence" value="ECO:0007669"/>
    <property type="project" value="TreeGrafter"/>
</dbReference>
<dbReference type="GO" id="GO:0051781">
    <property type="term" value="P:positive regulation of cell division"/>
    <property type="evidence" value="ECO:0007669"/>
    <property type="project" value="UniProtKB-KW"/>
</dbReference>
<reference evidence="7" key="1">
    <citation type="journal article" date="2015" name="BMC Genomics">
        <title>Combining RNA-seq and proteomic profiling to identify seminal fluid proteins in the migratory grasshopper Melanoplus sanguinipes (F).</title>
        <authorList>
            <person name="Bonilla M.L."/>
            <person name="Todd C."/>
            <person name="Erlandson M."/>
            <person name="Andres J."/>
        </authorList>
    </citation>
    <scope>NUCLEOTIDE SEQUENCE</scope>
</reference>